<proteinExistence type="predicted"/>
<reference evidence="1" key="1">
    <citation type="submission" date="2024-03" db="EMBL/GenBank/DDBJ databases">
        <authorList>
            <person name="Chantapakul B."/>
            <person name="Wang S."/>
        </authorList>
    </citation>
    <scope>NUCLEOTIDE SEQUENCE</scope>
</reference>
<accession>A0AAU8HYX0</accession>
<organism evidence="1">
    <name type="scientific">Rhizobium phage IG49</name>
    <dbReference type="NCBI Taxonomy" id="3129228"/>
    <lineage>
        <taxon>Viruses</taxon>
        <taxon>Duplodnaviria</taxon>
        <taxon>Heunggongvirae</taxon>
        <taxon>Uroviricota</taxon>
        <taxon>Caudoviricetes</taxon>
    </lineage>
</organism>
<evidence type="ECO:0000313" key="1">
    <source>
        <dbReference type="EMBL" id="XCI77807.1"/>
    </source>
</evidence>
<sequence>MIIANAVFPPGRIESVESRNDILFRKTSQNSDGDRSAWSTWCYLQNQRIA</sequence>
<gene>
    <name evidence="1" type="ORF">VGRTQORK_CDS0194</name>
</gene>
<name>A0AAU8HYX0_9CAUD</name>
<dbReference type="EMBL" id="PP429227">
    <property type="protein sequence ID" value="XCI77807.1"/>
    <property type="molecule type" value="Genomic_DNA"/>
</dbReference>
<protein>
    <submittedName>
        <fullName evidence="1">Uncharacterized protein</fullName>
    </submittedName>
</protein>